<dbReference type="RefSeq" id="WP_147137752.1">
    <property type="nucleotide sequence ID" value="NZ_VOSC01000033.1"/>
</dbReference>
<gene>
    <name evidence="2" type="ORF">FUA26_14585</name>
</gene>
<dbReference type="OrthoDB" id="265224at2"/>
<dbReference type="EMBL" id="VOSC01000033">
    <property type="protein sequence ID" value="TXE06199.1"/>
    <property type="molecule type" value="Genomic_DNA"/>
</dbReference>
<organism evidence="2 3">
    <name type="scientific">Seonamhaeicola algicola</name>
    <dbReference type="NCBI Taxonomy" id="1719036"/>
    <lineage>
        <taxon>Bacteria</taxon>
        <taxon>Pseudomonadati</taxon>
        <taxon>Bacteroidota</taxon>
        <taxon>Flavobacteriia</taxon>
        <taxon>Flavobacteriales</taxon>
        <taxon>Flavobacteriaceae</taxon>
    </lineage>
</organism>
<protein>
    <submittedName>
        <fullName evidence="2">Doxx family protein</fullName>
    </submittedName>
</protein>
<comment type="caution">
    <text evidence="2">The sequence shown here is derived from an EMBL/GenBank/DDBJ whole genome shotgun (WGS) entry which is preliminary data.</text>
</comment>
<feature type="transmembrane region" description="Helical" evidence="1">
    <location>
        <begin position="12"/>
        <end position="31"/>
    </location>
</feature>
<keyword evidence="3" id="KW-1185">Reference proteome</keyword>
<accession>A0A5C7AE77</accession>
<keyword evidence="1" id="KW-1133">Transmembrane helix</keyword>
<evidence type="ECO:0000256" key="1">
    <source>
        <dbReference type="SAM" id="Phobius"/>
    </source>
</evidence>
<evidence type="ECO:0000313" key="2">
    <source>
        <dbReference type="EMBL" id="TXE06199.1"/>
    </source>
</evidence>
<dbReference type="AlphaFoldDB" id="A0A5C7AE77"/>
<feature type="transmembrane region" description="Helical" evidence="1">
    <location>
        <begin position="110"/>
        <end position="133"/>
    </location>
</feature>
<keyword evidence="1" id="KW-0472">Membrane</keyword>
<name>A0A5C7AE77_9FLAO</name>
<proteinExistence type="predicted"/>
<keyword evidence="1" id="KW-0812">Transmembrane</keyword>
<dbReference type="Proteomes" id="UP000321790">
    <property type="component" value="Unassembled WGS sequence"/>
</dbReference>
<feature type="transmembrane region" description="Helical" evidence="1">
    <location>
        <begin position="57"/>
        <end position="75"/>
    </location>
</feature>
<sequence length="145" mass="16406">MTRILLKFDRERILAISVGVVYLWFGMLKFFPEVSPAEDLAKETIQFLTFAMLPKNLGFLLLAIIEVAIGLCLVFKVKPKLVILVAITHLVLTFVPLIFFSHLIFGNVPFSLTLVGQYVIKNIIVISALMVIYPTEQLLLNKENI</sequence>
<evidence type="ECO:0000313" key="3">
    <source>
        <dbReference type="Proteomes" id="UP000321790"/>
    </source>
</evidence>
<reference evidence="3" key="1">
    <citation type="submission" date="2019-08" db="EMBL/GenBank/DDBJ databases">
        <title>Seonamhaeicola sediminis sp. nov., isolated from marine sediment.</title>
        <authorList>
            <person name="Cao W.R."/>
        </authorList>
    </citation>
    <scope>NUCLEOTIDE SEQUENCE [LARGE SCALE GENOMIC DNA]</scope>
    <source>
        <strain evidence="3">Gy8</strain>
    </source>
</reference>
<feature type="transmembrane region" description="Helical" evidence="1">
    <location>
        <begin position="82"/>
        <end position="104"/>
    </location>
</feature>